<dbReference type="SUPFAM" id="SSF46689">
    <property type="entry name" value="Homeodomain-like"/>
    <property type="match status" value="1"/>
</dbReference>
<protein>
    <submittedName>
        <fullName evidence="5">AraC family transcriptional regulator</fullName>
    </submittedName>
</protein>
<evidence type="ECO:0000256" key="3">
    <source>
        <dbReference type="ARBA" id="ARBA00023163"/>
    </source>
</evidence>
<keyword evidence="3" id="KW-0804">Transcription</keyword>
<organism evidence="5 6">
    <name type="scientific">Flagellimonas nanhaiensis</name>
    <dbReference type="NCBI Taxonomy" id="2292706"/>
    <lineage>
        <taxon>Bacteria</taxon>
        <taxon>Pseudomonadati</taxon>
        <taxon>Bacteroidota</taxon>
        <taxon>Flavobacteriia</taxon>
        <taxon>Flavobacteriales</taxon>
        <taxon>Flavobacteriaceae</taxon>
        <taxon>Flagellimonas</taxon>
    </lineage>
</organism>
<dbReference type="OrthoDB" id="1451418at2"/>
<name>A0A371JLJ5_9FLAO</name>
<dbReference type="Gene3D" id="1.10.10.60">
    <property type="entry name" value="Homeodomain-like"/>
    <property type="match status" value="1"/>
</dbReference>
<dbReference type="GO" id="GO:0003700">
    <property type="term" value="F:DNA-binding transcription factor activity"/>
    <property type="evidence" value="ECO:0007669"/>
    <property type="project" value="InterPro"/>
</dbReference>
<reference evidence="5 6" key="1">
    <citation type="submission" date="2018-08" db="EMBL/GenBank/DDBJ databases">
        <title>Muricauda nanhaiensis sp. nov., isolated from seawater of the South China Sea.</title>
        <authorList>
            <person name="Dang Y."/>
        </authorList>
    </citation>
    <scope>NUCLEOTIDE SEQUENCE [LARGE SCALE GENOMIC DNA]</scope>
    <source>
        <strain evidence="5 6">SM1704</strain>
    </source>
</reference>
<dbReference type="SMART" id="SM00342">
    <property type="entry name" value="HTH_ARAC"/>
    <property type="match status" value="1"/>
</dbReference>
<feature type="domain" description="HTH araC/xylS-type" evidence="4">
    <location>
        <begin position="223"/>
        <end position="322"/>
    </location>
</feature>
<comment type="caution">
    <text evidence="5">The sequence shown here is derived from an EMBL/GenBank/DDBJ whole genome shotgun (WGS) entry which is preliminary data.</text>
</comment>
<dbReference type="PANTHER" id="PTHR47893">
    <property type="entry name" value="REGULATORY PROTEIN PCHR"/>
    <property type="match status" value="1"/>
</dbReference>
<evidence type="ECO:0000313" key="5">
    <source>
        <dbReference type="EMBL" id="RDY57828.1"/>
    </source>
</evidence>
<sequence length="329" mass="38783">MSALSKSERMRRINQMLLEMAGGNFFFRLPRTDKNDNLEALGLTLNMLAEEIQESLIHQGYANSKGITKHIIQLCFMLDSKGKIRMINQKVSTHLSFLYADIIDKSFESFLDEPSKLKWNQTWRFIKKKNFYDTSIDLTFISKEKLLLPNTCFITTFRGKTEQERQTFITVVHHINGYHELEKNLEEGVIQFKEKENTLAVSATKKSQKPKLRLSFDDIKKLREAHSIIINNLEQELPSLKDFALQLGTNEYKLKYGFRELYGTSVYRFQKNERLRKAKMLIQYSGLTFESIAFKTGFKSHAHFTRTFKKRYNFSPRELRKKTQKDREL</sequence>
<keyword evidence="2" id="KW-0238">DNA-binding</keyword>
<evidence type="ECO:0000256" key="2">
    <source>
        <dbReference type="ARBA" id="ARBA00023125"/>
    </source>
</evidence>
<accession>A0A371JLJ5</accession>
<dbReference type="GO" id="GO:0043565">
    <property type="term" value="F:sequence-specific DNA binding"/>
    <property type="evidence" value="ECO:0007669"/>
    <property type="project" value="InterPro"/>
</dbReference>
<dbReference type="PROSITE" id="PS01124">
    <property type="entry name" value="HTH_ARAC_FAMILY_2"/>
    <property type="match status" value="1"/>
</dbReference>
<evidence type="ECO:0000259" key="4">
    <source>
        <dbReference type="PROSITE" id="PS01124"/>
    </source>
</evidence>
<dbReference type="InterPro" id="IPR000014">
    <property type="entry name" value="PAS"/>
</dbReference>
<dbReference type="EMBL" id="QTJX01000006">
    <property type="protein sequence ID" value="RDY57828.1"/>
    <property type="molecule type" value="Genomic_DNA"/>
</dbReference>
<dbReference type="PANTHER" id="PTHR47893:SF1">
    <property type="entry name" value="REGULATORY PROTEIN PCHR"/>
    <property type="match status" value="1"/>
</dbReference>
<keyword evidence="6" id="KW-1185">Reference proteome</keyword>
<dbReference type="InterPro" id="IPR053142">
    <property type="entry name" value="PchR_regulatory_protein"/>
</dbReference>
<dbReference type="RefSeq" id="WP_116185672.1">
    <property type="nucleotide sequence ID" value="NZ_QTJX01000006.1"/>
</dbReference>
<dbReference type="InterPro" id="IPR009057">
    <property type="entry name" value="Homeodomain-like_sf"/>
</dbReference>
<dbReference type="AlphaFoldDB" id="A0A371JLJ5"/>
<proteinExistence type="predicted"/>
<gene>
    <name evidence="5" type="ORF">DX873_16875</name>
</gene>
<dbReference type="Gene3D" id="3.30.450.20">
    <property type="entry name" value="PAS domain"/>
    <property type="match status" value="1"/>
</dbReference>
<dbReference type="Pfam" id="PF12833">
    <property type="entry name" value="HTH_18"/>
    <property type="match status" value="1"/>
</dbReference>
<dbReference type="PROSITE" id="PS00041">
    <property type="entry name" value="HTH_ARAC_FAMILY_1"/>
    <property type="match status" value="1"/>
</dbReference>
<dbReference type="InterPro" id="IPR018060">
    <property type="entry name" value="HTH_AraC"/>
</dbReference>
<dbReference type="InterPro" id="IPR018062">
    <property type="entry name" value="HTH_AraC-typ_CS"/>
</dbReference>
<dbReference type="Proteomes" id="UP000261828">
    <property type="component" value="Unassembled WGS sequence"/>
</dbReference>
<keyword evidence="1" id="KW-0805">Transcription regulation</keyword>
<evidence type="ECO:0000256" key="1">
    <source>
        <dbReference type="ARBA" id="ARBA00023015"/>
    </source>
</evidence>
<evidence type="ECO:0000313" key="6">
    <source>
        <dbReference type="Proteomes" id="UP000261828"/>
    </source>
</evidence>
<dbReference type="CDD" id="cd00130">
    <property type="entry name" value="PAS"/>
    <property type="match status" value="1"/>
</dbReference>